<dbReference type="PROSITE" id="PS50838">
    <property type="entry name" value="MAGE"/>
    <property type="match status" value="1"/>
</dbReference>
<dbReference type="SMART" id="SM01392">
    <property type="entry name" value="MAGE_N"/>
    <property type="match status" value="1"/>
</dbReference>
<dbReference type="GeneID" id="105311297"/>
<dbReference type="InterPro" id="IPR002190">
    <property type="entry name" value="MHD_dom"/>
</dbReference>
<feature type="compositionally biased region" description="Low complexity" evidence="1">
    <location>
        <begin position="316"/>
        <end position="325"/>
    </location>
</feature>
<feature type="domain" description="MAGE" evidence="2">
    <location>
        <begin position="107"/>
        <end position="306"/>
    </location>
</feature>
<gene>
    <name evidence="4" type="primary">LOC105311297</name>
</gene>
<dbReference type="InterPro" id="IPR037445">
    <property type="entry name" value="MAGE"/>
</dbReference>
<dbReference type="InterPro" id="IPR041899">
    <property type="entry name" value="MAGE_WH2"/>
</dbReference>
<feature type="region of interest" description="Disordered" evidence="1">
    <location>
        <begin position="1"/>
        <end position="101"/>
    </location>
</feature>
<keyword evidence="3" id="KW-1185">Reference proteome</keyword>
<feature type="compositionally biased region" description="Basic residues" evidence="1">
    <location>
        <begin position="84"/>
        <end position="94"/>
    </location>
</feature>
<dbReference type="InterPro" id="IPR021072">
    <property type="entry name" value="MAGE_N"/>
</dbReference>
<dbReference type="FunFam" id="1.10.10.1210:FF:000001">
    <property type="entry name" value="melanoma-associated antigen D1"/>
    <property type="match status" value="1"/>
</dbReference>
<dbReference type="Gene3D" id="1.10.10.1200">
    <property type="entry name" value="MAGE homology domain, winged helix WH1 motif"/>
    <property type="match status" value="1"/>
</dbReference>
<dbReference type="Pfam" id="PF12440">
    <property type="entry name" value="MAGE_N"/>
    <property type="match status" value="1"/>
</dbReference>
<protein>
    <submittedName>
        <fullName evidence="4">Melanoma-associated antigen B1-like</fullName>
    </submittedName>
</protein>
<reference evidence="4" key="1">
    <citation type="submission" date="2025-08" db="UniProtKB">
        <authorList>
            <consortium name="RefSeq"/>
        </authorList>
    </citation>
    <scope>IDENTIFICATION</scope>
    <source>
        <tissue evidence="4">Kidney</tissue>
    </source>
</reference>
<dbReference type="GO" id="GO:0005634">
    <property type="term" value="C:nucleus"/>
    <property type="evidence" value="ECO:0007669"/>
    <property type="project" value="TreeGrafter"/>
</dbReference>
<feature type="compositionally biased region" description="Basic residues" evidence="1">
    <location>
        <begin position="1"/>
        <end position="17"/>
    </location>
</feature>
<feature type="region of interest" description="Disordered" evidence="1">
    <location>
        <begin position="312"/>
        <end position="343"/>
    </location>
</feature>
<evidence type="ECO:0000256" key="1">
    <source>
        <dbReference type="SAM" id="MobiDB-lite"/>
    </source>
</evidence>
<evidence type="ECO:0000313" key="4">
    <source>
        <dbReference type="RefSeq" id="XP_011385585.1"/>
    </source>
</evidence>
<dbReference type="Gene3D" id="1.10.10.1210">
    <property type="entry name" value="MAGE homology domain, winged helix WH2 motif"/>
    <property type="match status" value="1"/>
</dbReference>
<evidence type="ECO:0000259" key="2">
    <source>
        <dbReference type="PROSITE" id="PS50838"/>
    </source>
</evidence>
<dbReference type="KEGG" id="pvp:105311297"/>
<organism evidence="3 4">
    <name type="scientific">Pteropus vampyrus</name>
    <name type="common">Large flying fox</name>
    <dbReference type="NCBI Taxonomy" id="132908"/>
    <lineage>
        <taxon>Eukaryota</taxon>
        <taxon>Metazoa</taxon>
        <taxon>Chordata</taxon>
        <taxon>Craniata</taxon>
        <taxon>Vertebrata</taxon>
        <taxon>Euteleostomi</taxon>
        <taxon>Mammalia</taxon>
        <taxon>Eutheria</taxon>
        <taxon>Laurasiatheria</taxon>
        <taxon>Chiroptera</taxon>
        <taxon>Yinpterochiroptera</taxon>
        <taxon>Pteropodoidea</taxon>
        <taxon>Pteropodidae</taxon>
        <taxon>Pteropodinae</taxon>
        <taxon>Pteropus</taxon>
    </lineage>
</organism>
<dbReference type="OrthoDB" id="205198at2759"/>
<feature type="compositionally biased region" description="Low complexity" evidence="1">
    <location>
        <begin position="333"/>
        <end position="343"/>
    </location>
</feature>
<dbReference type="FunFam" id="1.10.10.1200:FF:000007">
    <property type="entry name" value="Melanoma-associated antigen C2"/>
    <property type="match status" value="1"/>
</dbReference>
<dbReference type="PANTHER" id="PTHR11736">
    <property type="entry name" value="MELANOMA-ASSOCIATED ANTIGEN MAGE ANTIGEN"/>
    <property type="match status" value="1"/>
</dbReference>
<dbReference type="GO" id="GO:0000122">
    <property type="term" value="P:negative regulation of transcription by RNA polymerase II"/>
    <property type="evidence" value="ECO:0007669"/>
    <property type="project" value="TreeGrafter"/>
</dbReference>
<accession>A0A6P3RS03</accession>
<evidence type="ECO:0000313" key="3">
    <source>
        <dbReference type="Proteomes" id="UP000515202"/>
    </source>
</evidence>
<dbReference type="RefSeq" id="XP_011385585.1">
    <property type="nucleotide sequence ID" value="XM_011387283.1"/>
</dbReference>
<sequence length="343" mass="37821">MPRGQKSKLRAREKRRQNRAEAQGLKSAQAATAEGEATASSPPVTGDGASSSSDAGSLQAPASVSAATSATAGVSCKRSDVRGKSHVQKSKKSQAAHCSESSGQDLLTRKAGILANYLLCKYKMNEPIKKGDMLKVIHKRYREHFPEILKKASERMDLFFGLEVKEVKPNSHSYSLVCKLDDTSEGSVSFAWQFPTKGILMPLLGLIFLNGNRASEEEIWELLNILGVYAGKTHFIFGEPRKLITQDLVQENYLEYRQVPGSDPPRFEFLWGPRAQAETTKAKVLDFLSKVKDTVSTDFPPRYEEILRDEQERARATAATMAGATDKARARSRATSSRDPPPE</sequence>
<proteinExistence type="predicted"/>
<dbReference type="InterPro" id="IPR041898">
    <property type="entry name" value="MAGE_WH1"/>
</dbReference>
<dbReference type="SMART" id="SM01373">
    <property type="entry name" value="MAGE"/>
    <property type="match status" value="1"/>
</dbReference>
<dbReference type="Proteomes" id="UP000515202">
    <property type="component" value="Unplaced"/>
</dbReference>
<dbReference type="PANTHER" id="PTHR11736:SF22">
    <property type="entry name" value="MAGE DOMAIN-CONTAINING PROTEIN"/>
    <property type="match status" value="1"/>
</dbReference>
<feature type="compositionally biased region" description="Low complexity" evidence="1">
    <location>
        <begin position="27"/>
        <end position="75"/>
    </location>
</feature>
<dbReference type="OMA" id="VSCKRSD"/>
<dbReference type="AlphaFoldDB" id="A0A6P3RS03"/>
<dbReference type="Pfam" id="PF01454">
    <property type="entry name" value="MAGE"/>
    <property type="match status" value="1"/>
</dbReference>
<name>A0A6P3RS03_PTEVA</name>